<gene>
    <name evidence="1" type="ORF">FIV46_03225</name>
</gene>
<dbReference type="RefSeq" id="WP_139938357.1">
    <property type="nucleotide sequence ID" value="NZ_JBHSYP010000022.1"/>
</dbReference>
<dbReference type="InterPro" id="IPR012668">
    <property type="entry name" value="CHP02466"/>
</dbReference>
<accession>A0A501PSN1</accession>
<evidence type="ECO:0000313" key="1">
    <source>
        <dbReference type="EMBL" id="TPD63107.1"/>
    </source>
</evidence>
<dbReference type="Proteomes" id="UP000319148">
    <property type="component" value="Unassembled WGS sequence"/>
</dbReference>
<dbReference type="Gene3D" id="2.60.120.620">
    <property type="entry name" value="q2cbj1_9rhob like domain"/>
    <property type="match status" value="1"/>
</dbReference>
<name>A0A501PSN1_9PROT</name>
<sequence>MSQAVEKIPLFPVEIYRTEIEDHVSLNRDLMALLQQLRTESKGITRTNVGGWHSDLDLHRQGHDAVTRLMDSVLEVGEQACRDILPGLPPLQKDDWHIESWLNANDQNAYNNWHDHVSYHRDHSTVWAGVYYVNGGEPHGDKPPEGEIVFRDDFLGPDKEIYAPARGIRTIELAPRTGSFFIFPAWLRHYVKPYRGLGERVSLAFNLAHPAIDVGIRPEFRRFSRAWQKFPDLMKKLRKVSPIEL</sequence>
<keyword evidence="2" id="KW-1185">Reference proteome</keyword>
<evidence type="ECO:0008006" key="3">
    <source>
        <dbReference type="Google" id="ProtNLM"/>
    </source>
</evidence>
<organism evidence="1 2">
    <name type="scientific">Emcibacter nanhaiensis</name>
    <dbReference type="NCBI Taxonomy" id="1505037"/>
    <lineage>
        <taxon>Bacteria</taxon>
        <taxon>Pseudomonadati</taxon>
        <taxon>Pseudomonadota</taxon>
        <taxon>Alphaproteobacteria</taxon>
        <taxon>Emcibacterales</taxon>
        <taxon>Emcibacteraceae</taxon>
        <taxon>Emcibacter</taxon>
    </lineage>
</organism>
<dbReference type="AlphaFoldDB" id="A0A501PSN1"/>
<dbReference type="EMBL" id="VFIY01000004">
    <property type="protein sequence ID" value="TPD63107.1"/>
    <property type="molecule type" value="Genomic_DNA"/>
</dbReference>
<reference evidence="2" key="1">
    <citation type="submission" date="2019-06" db="EMBL/GenBank/DDBJ databases">
        <title>The complete genome of Emcibacter congregatus ZYLT.</title>
        <authorList>
            <person name="Zhao Z."/>
        </authorList>
    </citation>
    <scope>NUCLEOTIDE SEQUENCE [LARGE SCALE GENOMIC DNA]</scope>
    <source>
        <strain evidence="2">MCCC 1A06723</strain>
    </source>
</reference>
<proteinExistence type="predicted"/>
<protein>
    <recommendedName>
        <fullName evidence="3">2OG-Fe(II) oxygenase</fullName>
    </recommendedName>
</protein>
<comment type="caution">
    <text evidence="1">The sequence shown here is derived from an EMBL/GenBank/DDBJ whole genome shotgun (WGS) entry which is preliminary data.</text>
</comment>
<evidence type="ECO:0000313" key="2">
    <source>
        <dbReference type="Proteomes" id="UP000319148"/>
    </source>
</evidence>
<dbReference type="OrthoDB" id="9783136at2"/>
<dbReference type="Pfam" id="PF13759">
    <property type="entry name" value="2OG-FeII_Oxy_5"/>
    <property type="match status" value="1"/>
</dbReference>